<dbReference type="EMBL" id="JAJSBI010000037">
    <property type="protein sequence ID" value="MCD9880230.1"/>
    <property type="molecule type" value="Genomic_DNA"/>
</dbReference>
<organism evidence="2 3">
    <name type="scientific">Streptomyces guryensis</name>
    <dbReference type="NCBI Taxonomy" id="2886947"/>
    <lineage>
        <taxon>Bacteria</taxon>
        <taxon>Bacillati</taxon>
        <taxon>Actinomycetota</taxon>
        <taxon>Actinomycetes</taxon>
        <taxon>Kitasatosporales</taxon>
        <taxon>Streptomycetaceae</taxon>
        <taxon>Streptomyces</taxon>
    </lineage>
</organism>
<name>A0A9Q3ZF68_9ACTN</name>
<evidence type="ECO:0000313" key="2">
    <source>
        <dbReference type="EMBL" id="MCD9880230.1"/>
    </source>
</evidence>
<feature type="chain" id="PRO_5040230307" evidence="1">
    <location>
        <begin position="32"/>
        <end position="179"/>
    </location>
</feature>
<reference evidence="2" key="1">
    <citation type="submission" date="2021-12" db="EMBL/GenBank/DDBJ databases">
        <authorList>
            <person name="Lee J.-H."/>
            <person name="Kim S.-B."/>
        </authorList>
    </citation>
    <scope>NUCLEOTIDE SEQUENCE</scope>
    <source>
        <strain evidence="2">NR30</strain>
    </source>
</reference>
<dbReference type="RefSeq" id="WP_232655169.1">
    <property type="nucleotide sequence ID" value="NZ_JAJSBI010000037.1"/>
</dbReference>
<feature type="signal peptide" evidence="1">
    <location>
        <begin position="1"/>
        <end position="31"/>
    </location>
</feature>
<dbReference type="AlphaFoldDB" id="A0A9Q3ZF68"/>
<evidence type="ECO:0000313" key="3">
    <source>
        <dbReference type="Proteomes" id="UP001108029"/>
    </source>
</evidence>
<proteinExistence type="predicted"/>
<sequence length="179" mass="18483">MRATRMNNVRWLAAAAAAALLTVAVAQTASASDWNAQDRHPSLPGASDWYLAAFNSTFSQPNLHTAQWNDISSWAMAGPNLGTGTVPRSISLTDVFEVDGVGANCGGGYPIGFTCSASFASATAQKTTTTSGGWSNDHGYGQVNLSAGGLLTYAGEWAKGTFTVGSGSYEADAVYSEGL</sequence>
<keyword evidence="3" id="KW-1185">Reference proteome</keyword>
<comment type="caution">
    <text evidence="2">The sequence shown here is derived from an EMBL/GenBank/DDBJ whole genome shotgun (WGS) entry which is preliminary data.</text>
</comment>
<evidence type="ECO:0000256" key="1">
    <source>
        <dbReference type="SAM" id="SignalP"/>
    </source>
</evidence>
<accession>A0A9Q3ZF68</accession>
<dbReference type="Proteomes" id="UP001108029">
    <property type="component" value="Unassembled WGS sequence"/>
</dbReference>
<protein>
    <submittedName>
        <fullName evidence="2">Uncharacterized protein</fullName>
    </submittedName>
</protein>
<gene>
    <name evidence="2" type="ORF">LJ657_43110</name>
</gene>
<keyword evidence="1" id="KW-0732">Signal</keyword>